<keyword evidence="4" id="KW-0477">Merozoite</keyword>
<dbReference type="AlphaFoldDB" id="A0AAV4H540"/>
<dbReference type="PANTHER" id="PTHR21724:SF109">
    <property type="entry name" value="SHKT DOMAIN-CONTAINING PROTEIN"/>
    <property type="match status" value="1"/>
</dbReference>
<dbReference type="Pfam" id="PF01549">
    <property type="entry name" value="ShK"/>
    <property type="match status" value="4"/>
</dbReference>
<name>A0AAV4H540_9GAST</name>
<dbReference type="SMART" id="SM00254">
    <property type="entry name" value="ShKT"/>
    <property type="match status" value="4"/>
</dbReference>
<dbReference type="Proteomes" id="UP000762676">
    <property type="component" value="Unassembled WGS sequence"/>
</dbReference>
<feature type="disulfide bond" evidence="1">
    <location>
        <begin position="136"/>
        <end position="154"/>
    </location>
</feature>
<feature type="region of interest" description="Disordered" evidence="2">
    <location>
        <begin position="186"/>
        <end position="240"/>
    </location>
</feature>
<proteinExistence type="predicted"/>
<dbReference type="EMBL" id="BMAT01001777">
    <property type="protein sequence ID" value="GFR92386.1"/>
    <property type="molecule type" value="Genomic_DNA"/>
</dbReference>
<accession>A0AAV4H540</accession>
<evidence type="ECO:0000313" key="5">
    <source>
        <dbReference type="Proteomes" id="UP000762676"/>
    </source>
</evidence>
<feature type="disulfide bond" evidence="1">
    <location>
        <begin position="260"/>
        <end position="278"/>
    </location>
</feature>
<evidence type="ECO:0000313" key="4">
    <source>
        <dbReference type="EMBL" id="GFR92386.1"/>
    </source>
</evidence>
<dbReference type="InterPro" id="IPR003582">
    <property type="entry name" value="ShKT_dom"/>
</dbReference>
<dbReference type="PANTHER" id="PTHR21724">
    <property type="entry name" value="SHKT DOMAIN-CONTAINING PROTEIN"/>
    <property type="match status" value="1"/>
</dbReference>
<evidence type="ECO:0000256" key="1">
    <source>
        <dbReference type="PROSITE-ProRule" id="PRU01005"/>
    </source>
</evidence>
<feature type="disulfide bond" evidence="1">
    <location>
        <begin position="269"/>
        <end position="282"/>
    </location>
</feature>
<feature type="compositionally biased region" description="Gly residues" evidence="2">
    <location>
        <begin position="192"/>
        <end position="238"/>
    </location>
</feature>
<keyword evidence="5" id="KW-1185">Reference proteome</keyword>
<evidence type="ECO:0000259" key="3">
    <source>
        <dbReference type="PROSITE" id="PS51670"/>
    </source>
</evidence>
<sequence length="463" mass="48276">MTTTLSPCGSMTTTLAPCESMTTALARCVSMTRLARCGSMTTTLAPCDSMTTTLAPSFVIDPSDCFDKDPQCSFLIRSFYCNADPIVSRICPISCGVCTPVTPPPATQGTGPTMTPSVPDTTIDLNLLCLDFDFECPRLVSYCGRTDLLVNRLCRKSCNLCGVDIPAPTTGGSGSVTAGGSGAVTSAPGGSVTSGGSGSVTAGGSGSVTAGGSGSVTAGGSGSVTSGGSGSVTSGGSGSVTSAPAFDPTVGECVDRDPTCPTIVQTNDCTDELFVRVCPVSCGRCTVLSSVPPTALAPPVYIPQLTPALRTSLAPPPATNTPSSAVCQDFDRECFTLQDSCSTVDFVRTLCPLTCQICQVFCRICTDPFCGDQEVVRQCPSDRPFCFNSLNNDLDGSKHVNKTCASELDCVNMWAKDSALDRRCQFYNENLYYYESFSCNYCCIENNCNSQTVPVQSTHFLLP</sequence>
<organism evidence="4 5">
    <name type="scientific">Elysia marginata</name>
    <dbReference type="NCBI Taxonomy" id="1093978"/>
    <lineage>
        <taxon>Eukaryota</taxon>
        <taxon>Metazoa</taxon>
        <taxon>Spiralia</taxon>
        <taxon>Lophotrochozoa</taxon>
        <taxon>Mollusca</taxon>
        <taxon>Gastropoda</taxon>
        <taxon>Heterobranchia</taxon>
        <taxon>Euthyneura</taxon>
        <taxon>Panpulmonata</taxon>
        <taxon>Sacoglossa</taxon>
        <taxon>Placobranchoidea</taxon>
        <taxon>Plakobranchidae</taxon>
        <taxon>Elysia</taxon>
    </lineage>
</organism>
<feature type="domain" description="ShKT" evidence="3">
    <location>
        <begin position="129"/>
        <end position="161"/>
    </location>
</feature>
<comment type="caution">
    <text evidence="1">Lacks conserved residue(s) required for the propagation of feature annotation.</text>
</comment>
<feature type="domain" description="ShKT" evidence="3">
    <location>
        <begin position="253"/>
        <end position="285"/>
    </location>
</feature>
<reference evidence="4 5" key="1">
    <citation type="journal article" date="2021" name="Elife">
        <title>Chloroplast acquisition without the gene transfer in kleptoplastic sea slugs, Plakobranchus ocellatus.</title>
        <authorList>
            <person name="Maeda T."/>
            <person name="Takahashi S."/>
            <person name="Yoshida T."/>
            <person name="Shimamura S."/>
            <person name="Takaki Y."/>
            <person name="Nagai Y."/>
            <person name="Toyoda A."/>
            <person name="Suzuki Y."/>
            <person name="Arimoto A."/>
            <person name="Ishii H."/>
            <person name="Satoh N."/>
            <person name="Nishiyama T."/>
            <person name="Hasebe M."/>
            <person name="Maruyama T."/>
            <person name="Minagawa J."/>
            <person name="Obokata J."/>
            <person name="Shigenobu S."/>
        </authorList>
    </citation>
    <scope>NUCLEOTIDE SEQUENCE [LARGE SCALE GENOMIC DNA]</scope>
</reference>
<gene>
    <name evidence="4" type="ORF">ElyMa_000866700</name>
</gene>
<dbReference type="PROSITE" id="PS51670">
    <property type="entry name" value="SHKT"/>
    <property type="match status" value="3"/>
</dbReference>
<feature type="domain" description="ShKT" evidence="3">
    <location>
        <begin position="65"/>
        <end position="98"/>
    </location>
</feature>
<comment type="caution">
    <text evidence="4">The sequence shown here is derived from an EMBL/GenBank/DDBJ whole genome shotgun (WGS) entry which is preliminary data.</text>
</comment>
<dbReference type="SUPFAM" id="SSF69349">
    <property type="entry name" value="Phage fibre proteins"/>
    <property type="match status" value="1"/>
</dbReference>
<protein>
    <submittedName>
        <fullName evidence="4">Merozoite surface antigen 2</fullName>
    </submittedName>
</protein>
<evidence type="ECO:0000256" key="2">
    <source>
        <dbReference type="SAM" id="MobiDB-lite"/>
    </source>
</evidence>
<keyword evidence="1" id="KW-1015">Disulfide bond</keyword>